<dbReference type="GO" id="GO:0008270">
    <property type="term" value="F:zinc ion binding"/>
    <property type="evidence" value="ECO:0007669"/>
    <property type="project" value="InterPro"/>
</dbReference>
<evidence type="ECO:0000256" key="3">
    <source>
        <dbReference type="ARBA" id="ARBA00023002"/>
    </source>
</evidence>
<dbReference type="Gene3D" id="3.40.50.720">
    <property type="entry name" value="NAD(P)-binding Rossmann-like Domain"/>
    <property type="match status" value="1"/>
</dbReference>
<sequence>MKSLAIDRIGHTTFLDRPAPTPGPGEVLVDVRVVGLCGSDLSTFNGANPLVELPRVPGHEIGGVVLETGAGVGDEIRPGAHVVVIPYTACGTCPACRRGRPNACQFNQTLGVQRDGGLCDRIVVPADRLIVNDRLSLQQLALVEPLSVGFHAVARGQVAPEDTVLVLGGGMIGVGAVLGALARGARVIVSEISAAKAEILGQLGATAVINPQAETLEDRLSELTEGRGADVIIEAAGVAQTFRQAVDIAPFTGRIVYIGYTKTEVAYETKLFNLKELDIRGSRNATGADFDAVIAFLETRPGLEDLLVSRIFPWAEAEGAFEHWTAHRDETFKIMIDFGKDD</sequence>
<dbReference type="PANTHER" id="PTHR43401">
    <property type="entry name" value="L-THREONINE 3-DEHYDROGENASE"/>
    <property type="match status" value="1"/>
</dbReference>
<dbReference type="InterPro" id="IPR050129">
    <property type="entry name" value="Zn_alcohol_dh"/>
</dbReference>
<evidence type="ECO:0000313" key="7">
    <source>
        <dbReference type="Proteomes" id="UP000054396"/>
    </source>
</evidence>
<dbReference type="SUPFAM" id="SSF51735">
    <property type="entry name" value="NAD(P)-binding Rossmann-fold domains"/>
    <property type="match status" value="1"/>
</dbReference>
<evidence type="ECO:0000256" key="2">
    <source>
        <dbReference type="ARBA" id="ARBA00022833"/>
    </source>
</evidence>
<evidence type="ECO:0000259" key="5">
    <source>
        <dbReference type="SMART" id="SM00829"/>
    </source>
</evidence>
<comment type="cofactor">
    <cofactor evidence="4">
        <name>Zn(2+)</name>
        <dbReference type="ChEBI" id="CHEBI:29105"/>
    </cofactor>
</comment>
<dbReference type="Pfam" id="PF00107">
    <property type="entry name" value="ADH_zinc_N"/>
    <property type="match status" value="1"/>
</dbReference>
<dbReference type="STRING" id="1685382.AVJ23_10375"/>
<dbReference type="InterPro" id="IPR020843">
    <property type="entry name" value="ER"/>
</dbReference>
<keyword evidence="3" id="KW-0560">Oxidoreductase</keyword>
<organism evidence="6 7">
    <name type="scientific">Pseudoponticoccus marisrubri</name>
    <dbReference type="NCBI Taxonomy" id="1685382"/>
    <lineage>
        <taxon>Bacteria</taxon>
        <taxon>Pseudomonadati</taxon>
        <taxon>Pseudomonadota</taxon>
        <taxon>Alphaproteobacteria</taxon>
        <taxon>Rhodobacterales</taxon>
        <taxon>Roseobacteraceae</taxon>
        <taxon>Pseudoponticoccus</taxon>
    </lineage>
</organism>
<dbReference type="InterPro" id="IPR013154">
    <property type="entry name" value="ADH-like_N"/>
</dbReference>
<dbReference type="AlphaFoldDB" id="A0A0W7WJN8"/>
<dbReference type="Gene3D" id="3.90.180.10">
    <property type="entry name" value="Medium-chain alcohol dehydrogenases, catalytic domain"/>
    <property type="match status" value="1"/>
</dbReference>
<name>A0A0W7WJN8_9RHOB</name>
<dbReference type="Pfam" id="PF08240">
    <property type="entry name" value="ADH_N"/>
    <property type="match status" value="1"/>
</dbReference>
<dbReference type="OrthoDB" id="9809185at2"/>
<dbReference type="RefSeq" id="WP_058862119.1">
    <property type="nucleotide sequence ID" value="NZ_LPXO01000005.1"/>
</dbReference>
<dbReference type="PANTHER" id="PTHR43401:SF2">
    <property type="entry name" value="L-THREONINE 3-DEHYDROGENASE"/>
    <property type="match status" value="1"/>
</dbReference>
<reference evidence="6 7" key="1">
    <citation type="submission" date="2015-12" db="EMBL/GenBank/DDBJ databases">
        <authorList>
            <person name="Shamseldin A."/>
            <person name="Moawad H."/>
            <person name="Abd El-Rahim W.M."/>
            <person name="Sadowsky M.J."/>
        </authorList>
    </citation>
    <scope>NUCLEOTIDE SEQUENCE [LARGE SCALE GENOMIC DNA]</scope>
    <source>
        <strain evidence="6 7">SJ5A-1</strain>
    </source>
</reference>
<proteinExistence type="inferred from homology"/>
<dbReference type="InterPro" id="IPR036291">
    <property type="entry name" value="NAD(P)-bd_dom_sf"/>
</dbReference>
<feature type="domain" description="Enoyl reductase (ER)" evidence="5">
    <location>
        <begin position="7"/>
        <end position="336"/>
    </location>
</feature>
<dbReference type="SUPFAM" id="SSF50129">
    <property type="entry name" value="GroES-like"/>
    <property type="match status" value="1"/>
</dbReference>
<gene>
    <name evidence="6" type="ORF">AVJ23_10375</name>
</gene>
<keyword evidence="1 4" id="KW-0479">Metal-binding</keyword>
<dbReference type="InterPro" id="IPR002328">
    <property type="entry name" value="ADH_Zn_CS"/>
</dbReference>
<dbReference type="GO" id="GO:0016616">
    <property type="term" value="F:oxidoreductase activity, acting on the CH-OH group of donors, NAD or NADP as acceptor"/>
    <property type="evidence" value="ECO:0007669"/>
    <property type="project" value="UniProtKB-ARBA"/>
</dbReference>
<keyword evidence="2 4" id="KW-0862">Zinc</keyword>
<accession>A0A0W7WJN8</accession>
<dbReference type="InterPro" id="IPR013149">
    <property type="entry name" value="ADH-like_C"/>
</dbReference>
<evidence type="ECO:0000313" key="6">
    <source>
        <dbReference type="EMBL" id="KUF10834.1"/>
    </source>
</evidence>
<keyword evidence="7" id="KW-1185">Reference proteome</keyword>
<dbReference type="SMART" id="SM00829">
    <property type="entry name" value="PKS_ER"/>
    <property type="match status" value="1"/>
</dbReference>
<dbReference type="Proteomes" id="UP000054396">
    <property type="component" value="Unassembled WGS sequence"/>
</dbReference>
<dbReference type="EMBL" id="LPXO01000005">
    <property type="protein sequence ID" value="KUF10834.1"/>
    <property type="molecule type" value="Genomic_DNA"/>
</dbReference>
<dbReference type="CDD" id="cd08261">
    <property type="entry name" value="Zn_ADH7"/>
    <property type="match status" value="1"/>
</dbReference>
<dbReference type="InterPro" id="IPR011032">
    <property type="entry name" value="GroES-like_sf"/>
</dbReference>
<comment type="similarity">
    <text evidence="4">Belongs to the zinc-containing alcohol dehydrogenase family.</text>
</comment>
<protein>
    <submittedName>
        <fullName evidence="6">Sorbitol dehydrogenase</fullName>
    </submittedName>
</protein>
<evidence type="ECO:0000256" key="1">
    <source>
        <dbReference type="ARBA" id="ARBA00022723"/>
    </source>
</evidence>
<comment type="caution">
    <text evidence="6">The sequence shown here is derived from an EMBL/GenBank/DDBJ whole genome shotgun (WGS) entry which is preliminary data.</text>
</comment>
<evidence type="ECO:0000256" key="4">
    <source>
        <dbReference type="RuleBase" id="RU361277"/>
    </source>
</evidence>
<dbReference type="PROSITE" id="PS00059">
    <property type="entry name" value="ADH_ZINC"/>
    <property type="match status" value="1"/>
</dbReference>